<evidence type="ECO:0000313" key="2">
    <source>
        <dbReference type="EMBL" id="MCS4557668.1"/>
    </source>
</evidence>
<dbReference type="Pfam" id="PF13401">
    <property type="entry name" value="AAA_22"/>
    <property type="match status" value="1"/>
</dbReference>
<dbReference type="InterPro" id="IPR027417">
    <property type="entry name" value="P-loop_NTPase"/>
</dbReference>
<feature type="domain" description="AAA+ ATPase" evidence="1">
    <location>
        <begin position="25"/>
        <end position="155"/>
    </location>
</feature>
<dbReference type="InterPro" id="IPR007730">
    <property type="entry name" value="SPOR-like_dom"/>
</dbReference>
<dbReference type="Proteomes" id="UP001201549">
    <property type="component" value="Unassembled WGS sequence"/>
</dbReference>
<comment type="caution">
    <text evidence="2">The sequence shown here is derived from an EMBL/GenBank/DDBJ whole genome shotgun (WGS) entry which is preliminary data.</text>
</comment>
<accession>A0ABT2FMV6</accession>
<dbReference type="SUPFAM" id="SSF110997">
    <property type="entry name" value="Sporulation related repeat"/>
    <property type="match status" value="1"/>
</dbReference>
<dbReference type="InterPro" id="IPR049945">
    <property type="entry name" value="AAA_22"/>
</dbReference>
<name>A0ABT2FMV6_9GAMM</name>
<dbReference type="Gene3D" id="3.30.70.1070">
    <property type="entry name" value="Sporulation related repeat"/>
    <property type="match status" value="1"/>
</dbReference>
<dbReference type="SMART" id="SM00382">
    <property type="entry name" value="AAA"/>
    <property type="match status" value="1"/>
</dbReference>
<evidence type="ECO:0000313" key="3">
    <source>
        <dbReference type="Proteomes" id="UP001201549"/>
    </source>
</evidence>
<dbReference type="EMBL" id="JAKOGG010000011">
    <property type="protein sequence ID" value="MCS4557668.1"/>
    <property type="molecule type" value="Genomic_DNA"/>
</dbReference>
<dbReference type="Pfam" id="PF05036">
    <property type="entry name" value="SPOR"/>
    <property type="match status" value="1"/>
</dbReference>
<dbReference type="RefSeq" id="WP_238897143.1">
    <property type="nucleotide sequence ID" value="NZ_JAKOGG010000011.1"/>
</dbReference>
<dbReference type="InterPro" id="IPR003593">
    <property type="entry name" value="AAA+_ATPase"/>
</dbReference>
<dbReference type="SUPFAM" id="SSF52540">
    <property type="entry name" value="P-loop containing nucleoside triphosphate hydrolases"/>
    <property type="match status" value="1"/>
</dbReference>
<dbReference type="PANTHER" id="PTHR35894">
    <property type="entry name" value="GENERAL SECRETION PATHWAY PROTEIN A-RELATED"/>
    <property type="match status" value="1"/>
</dbReference>
<keyword evidence="3" id="KW-1185">Reference proteome</keyword>
<dbReference type="Gene3D" id="3.40.50.300">
    <property type="entry name" value="P-loop containing nucleotide triphosphate hydrolases"/>
    <property type="match status" value="1"/>
</dbReference>
<dbReference type="InterPro" id="IPR036680">
    <property type="entry name" value="SPOR-like_sf"/>
</dbReference>
<organism evidence="2 3">
    <name type="scientific">Shewanella electrica</name>
    <dbReference type="NCBI Taxonomy" id="515560"/>
    <lineage>
        <taxon>Bacteria</taxon>
        <taxon>Pseudomonadati</taxon>
        <taxon>Pseudomonadota</taxon>
        <taxon>Gammaproteobacteria</taxon>
        <taxon>Alteromonadales</taxon>
        <taxon>Shewanellaceae</taxon>
        <taxon>Shewanella</taxon>
    </lineage>
</organism>
<reference evidence="3" key="2">
    <citation type="submission" date="2023-07" db="EMBL/GenBank/DDBJ databases">
        <title>Shewanella mangrovi sp. nov., an acetaldehyde- degrading bacterium isolated from mangrove sediment.</title>
        <authorList>
            <person name="Liu Y."/>
        </authorList>
    </citation>
    <scope>NUCLEOTIDE SEQUENCE [LARGE SCALE GENOMIC DNA]</scope>
    <source>
        <strain evidence="3">C32</strain>
    </source>
</reference>
<proteinExistence type="predicted"/>
<dbReference type="PANTHER" id="PTHR35894:SF5">
    <property type="entry name" value="MU-LIKE PROPHAGE FLUMU DNA TRANSPOSITION PROTEIN B"/>
    <property type="match status" value="1"/>
</dbReference>
<reference evidence="2 3" key="1">
    <citation type="submission" date="2022-02" db="EMBL/GenBank/DDBJ databases">
        <authorList>
            <person name="Zhuang L."/>
        </authorList>
    </citation>
    <scope>NUCLEOTIDE SEQUENCE [LARGE SCALE GENOMIC DNA]</scope>
    <source>
        <strain evidence="2 3">C32</strain>
    </source>
</reference>
<protein>
    <submittedName>
        <fullName evidence="2">SPOR domain-containing protein</fullName>
    </submittedName>
</protein>
<evidence type="ECO:0000259" key="1">
    <source>
        <dbReference type="SMART" id="SM00382"/>
    </source>
</evidence>
<dbReference type="InterPro" id="IPR052026">
    <property type="entry name" value="ExeA_AAA_ATPase_DNA-bind"/>
</dbReference>
<sequence>MAHDELLLPSQEALIQRLTHLASYGQQLVLLRGAQGSGKTSLLTALANELDDRNLSLVGCPQHVSEQEIRRKIIMQLLPDPLFDDEVSLADTLLRFTANLQQPIHILLDDADNLPLPLWAELLLLTQIHCAGYPITITASVSPSFAQQLQQQLPAAQRASVLAITVPALNMAEREGLYQTLLTRSQQHTFTPRKIIGPKLAAQSGTPAEVLALLELALHGTPAEPRRLPWQKWLFSGFGVLLLGGLLVWYALRASVPLPAVPQSQPVLPQVSPLISYAERMLHPDVVPPLTGLALLEMQPLLVADLSTTGPSADSAPMSEDDSDLLKDARSVAEVTTAAVTNAKPTVAATIVGNEAPTKATATVDNTANRAVLPHTGYTLQLASVKSRESLQPILAQLAGEPLIICRHRQWWVVLIGNYPRRQDAMAAMKQLTAKGFSEPWLRAWKDIQDYQPQPRIGDEIPL</sequence>
<gene>
    <name evidence="2" type="ORF">L9G74_14565</name>
</gene>